<dbReference type="Proteomes" id="UP001239397">
    <property type="component" value="Chromosome"/>
</dbReference>
<proteinExistence type="predicted"/>
<dbReference type="KEGG" id="amog:QRX60_13900"/>
<dbReference type="RefSeq" id="WP_286001199.1">
    <property type="nucleotide sequence ID" value="NZ_CP127295.1"/>
</dbReference>
<evidence type="ECO:0000256" key="2">
    <source>
        <dbReference type="SAM" id="Phobius"/>
    </source>
</evidence>
<dbReference type="EMBL" id="CP127295">
    <property type="protein sequence ID" value="WIY04881.1"/>
    <property type="molecule type" value="Genomic_DNA"/>
</dbReference>
<evidence type="ECO:0000313" key="4">
    <source>
        <dbReference type="Proteomes" id="UP001239397"/>
    </source>
</evidence>
<evidence type="ECO:0000256" key="1">
    <source>
        <dbReference type="SAM" id="MobiDB-lite"/>
    </source>
</evidence>
<feature type="transmembrane region" description="Helical" evidence="2">
    <location>
        <begin position="50"/>
        <end position="70"/>
    </location>
</feature>
<keyword evidence="2" id="KW-0812">Transmembrane</keyword>
<sequence>MTTEPTPNTPPEGGPAPAASTPAWGEPAPANWGDPAPAAPKKGWSGKKTAIAAGIAVVIAAGGGAAIWAGTSSADNSAQQGPGGFGGPGGGRFPGQGQGMPGGGFGGGMMALREALHGDFVVSNGNGGYTTERLQTGDVTALSATSVTLTSKDGYKQTYTLDGSTQKTGDVKQGDTNVTVVAKVEGQTATATSLGQAFDGQRQPGQRRNGGGTYSARPTN</sequence>
<keyword evidence="2" id="KW-1133">Transmembrane helix</keyword>
<name>A0A9Y2JWE4_9PSEU</name>
<evidence type="ECO:0008006" key="5">
    <source>
        <dbReference type="Google" id="ProtNLM"/>
    </source>
</evidence>
<dbReference type="AlphaFoldDB" id="A0A9Y2JWE4"/>
<feature type="region of interest" description="Disordered" evidence="1">
    <location>
        <begin position="190"/>
        <end position="220"/>
    </location>
</feature>
<feature type="region of interest" description="Disordered" evidence="1">
    <location>
        <begin position="1"/>
        <end position="46"/>
    </location>
</feature>
<gene>
    <name evidence="3" type="ORF">QRX60_13900</name>
</gene>
<keyword evidence="4" id="KW-1185">Reference proteome</keyword>
<feature type="region of interest" description="Disordered" evidence="1">
    <location>
        <begin position="73"/>
        <end position="95"/>
    </location>
</feature>
<feature type="compositionally biased region" description="Gly residues" evidence="1">
    <location>
        <begin position="81"/>
        <end position="95"/>
    </location>
</feature>
<protein>
    <recommendedName>
        <fullName evidence="5">DUF5666 domain-containing protein</fullName>
    </recommendedName>
</protein>
<keyword evidence="2" id="KW-0472">Membrane</keyword>
<evidence type="ECO:0000313" key="3">
    <source>
        <dbReference type="EMBL" id="WIY04881.1"/>
    </source>
</evidence>
<accession>A0A9Y2JWE4</accession>
<reference evidence="3 4" key="1">
    <citation type="submission" date="2023-06" db="EMBL/GenBank/DDBJ databases">
        <authorList>
            <person name="Oyuntsetseg B."/>
            <person name="Kim S.B."/>
        </authorList>
    </citation>
    <scope>NUCLEOTIDE SEQUENCE [LARGE SCALE GENOMIC DNA]</scope>
    <source>
        <strain evidence="3 4">4-36</strain>
    </source>
</reference>
<organism evidence="3 4">
    <name type="scientific">Amycolatopsis mongoliensis</name>
    <dbReference type="NCBI Taxonomy" id="715475"/>
    <lineage>
        <taxon>Bacteria</taxon>
        <taxon>Bacillati</taxon>
        <taxon>Actinomycetota</taxon>
        <taxon>Actinomycetes</taxon>
        <taxon>Pseudonocardiales</taxon>
        <taxon>Pseudonocardiaceae</taxon>
        <taxon>Amycolatopsis</taxon>
    </lineage>
</organism>